<keyword evidence="6" id="KW-0256">Endoplasmic reticulum</keyword>
<keyword evidence="4 10" id="KW-0808">Transferase</keyword>
<comment type="subcellular location">
    <subcellularLocation>
        <location evidence="1">Endoplasmic reticulum membrane</location>
        <topology evidence="1">Single-pass membrane protein</topology>
    </subcellularLocation>
    <subcellularLocation>
        <location evidence="11">Membrane</location>
        <topology evidence="11">Single-pass membrane protein</topology>
    </subcellularLocation>
</comment>
<feature type="chain" id="PRO_5025712189" description="UDP-glucuronosyltransferase" evidence="11">
    <location>
        <begin position="31"/>
        <end position="341"/>
    </location>
</feature>
<evidence type="ECO:0000256" key="1">
    <source>
        <dbReference type="ARBA" id="ARBA00004389"/>
    </source>
</evidence>
<dbReference type="InParanoid" id="A0A673Z9B9"/>
<evidence type="ECO:0000256" key="11">
    <source>
        <dbReference type="RuleBase" id="RU362059"/>
    </source>
</evidence>
<evidence type="ECO:0000313" key="12">
    <source>
        <dbReference type="Ensembl" id="ENSSTUP00000043235.1"/>
    </source>
</evidence>
<evidence type="ECO:0000256" key="2">
    <source>
        <dbReference type="ARBA" id="ARBA00009995"/>
    </source>
</evidence>
<dbReference type="Pfam" id="PF00201">
    <property type="entry name" value="UDPGT"/>
    <property type="match status" value="1"/>
</dbReference>
<dbReference type="SUPFAM" id="SSF53756">
    <property type="entry name" value="UDP-Glycosyltransferase/glycogen phosphorylase"/>
    <property type="match status" value="1"/>
</dbReference>
<dbReference type="FunFam" id="3.40.50.2000:FF:000021">
    <property type="entry name" value="UDP-glucuronosyltransferase"/>
    <property type="match status" value="1"/>
</dbReference>
<sequence>MGGGSIMQGLRLGLLVLLCCLALCPAPVQGDKVLVMPVDRSHWLSMKLLVKELAARGHEMIVLVPDTSILIQGSDYYRTETFRVPYSKAQLDENVNKLKDAAFLKAPDIMYIFVNVQHLVHFTTMQMKGCEGLLYDEPLMQRLRGERFQMMLTDPFLPCGSIIAESFNIPAVYFSRGIPCGLDEKLTDFMQEFVDESGEGGFVVFTLGSMISQMPEEKAKQFFDAFSRIPQRVVWRYTGVVPENAPDNVRLMKWLPQNDLLGHPKVKAFITHGGTHGIYEGICNSVPMVMLPLFGDQSDNVHRMTVRGVGEVLTLFDITSDKLVEALNKVINDKRSDIMLT</sequence>
<dbReference type="EC" id="2.4.1.17" evidence="11"/>
<dbReference type="PANTHER" id="PTHR48043">
    <property type="entry name" value="EG:EG0003.4 PROTEIN-RELATED"/>
    <property type="match status" value="1"/>
</dbReference>
<proteinExistence type="inferred from homology"/>
<dbReference type="Proteomes" id="UP000472277">
    <property type="component" value="Chromosome 20"/>
</dbReference>
<evidence type="ECO:0000256" key="6">
    <source>
        <dbReference type="ARBA" id="ARBA00022824"/>
    </source>
</evidence>
<dbReference type="PANTHER" id="PTHR48043:SF161">
    <property type="entry name" value="UDP GLUCURONOSYLTRANSFERASE FAMILY 1 MEMBER A1"/>
    <property type="match status" value="1"/>
</dbReference>
<evidence type="ECO:0000313" key="13">
    <source>
        <dbReference type="Proteomes" id="UP000472277"/>
    </source>
</evidence>
<dbReference type="GeneTree" id="ENSGT00940000159677"/>
<keyword evidence="5" id="KW-0812">Transmembrane</keyword>
<keyword evidence="7" id="KW-1133">Transmembrane helix</keyword>
<keyword evidence="13" id="KW-1185">Reference proteome</keyword>
<name>A0A673Z9B9_SALTR</name>
<keyword evidence="9" id="KW-0325">Glycoprotein</keyword>
<dbReference type="InterPro" id="IPR002213">
    <property type="entry name" value="UDP_glucos_trans"/>
</dbReference>
<dbReference type="PROSITE" id="PS00375">
    <property type="entry name" value="UDPGT"/>
    <property type="match status" value="1"/>
</dbReference>
<keyword evidence="11" id="KW-0732">Signal</keyword>
<reference evidence="12" key="2">
    <citation type="submission" date="2025-09" db="UniProtKB">
        <authorList>
            <consortium name="Ensembl"/>
        </authorList>
    </citation>
    <scope>IDENTIFICATION</scope>
</reference>
<evidence type="ECO:0000256" key="9">
    <source>
        <dbReference type="ARBA" id="ARBA00023180"/>
    </source>
</evidence>
<gene>
    <name evidence="12" type="primary">UGT1A1</name>
</gene>
<protein>
    <recommendedName>
        <fullName evidence="11">UDP-glucuronosyltransferase</fullName>
        <ecNumber evidence="11">2.4.1.17</ecNumber>
    </recommendedName>
</protein>
<comment type="similarity">
    <text evidence="2 10">Belongs to the UDP-glycosyltransferase family.</text>
</comment>
<evidence type="ECO:0000256" key="8">
    <source>
        <dbReference type="ARBA" id="ARBA00023136"/>
    </source>
</evidence>
<dbReference type="InterPro" id="IPR035595">
    <property type="entry name" value="UDP_glycos_trans_CS"/>
</dbReference>
<organism evidence="12 13">
    <name type="scientific">Salmo trutta</name>
    <name type="common">Brown trout</name>
    <dbReference type="NCBI Taxonomy" id="8032"/>
    <lineage>
        <taxon>Eukaryota</taxon>
        <taxon>Metazoa</taxon>
        <taxon>Chordata</taxon>
        <taxon>Craniata</taxon>
        <taxon>Vertebrata</taxon>
        <taxon>Euteleostomi</taxon>
        <taxon>Actinopterygii</taxon>
        <taxon>Neopterygii</taxon>
        <taxon>Teleostei</taxon>
        <taxon>Protacanthopterygii</taxon>
        <taxon>Salmoniformes</taxon>
        <taxon>Salmonidae</taxon>
        <taxon>Salmoninae</taxon>
        <taxon>Salmo</taxon>
    </lineage>
</organism>
<dbReference type="CDD" id="cd03784">
    <property type="entry name" value="GT1_Gtf-like"/>
    <property type="match status" value="1"/>
</dbReference>
<keyword evidence="8" id="KW-0472">Membrane</keyword>
<dbReference type="GO" id="GO:0005789">
    <property type="term" value="C:endoplasmic reticulum membrane"/>
    <property type="evidence" value="ECO:0007669"/>
    <property type="project" value="UniProtKB-SubCell"/>
</dbReference>
<dbReference type="Ensembl" id="ENSSTUT00000045134.1">
    <property type="protein sequence ID" value="ENSSTUP00000043235.1"/>
    <property type="gene ID" value="ENSSTUG00000018267.1"/>
</dbReference>
<comment type="catalytic activity">
    <reaction evidence="11">
        <text>glucuronate acceptor + UDP-alpha-D-glucuronate = acceptor beta-D-glucuronoside + UDP + H(+)</text>
        <dbReference type="Rhea" id="RHEA:21032"/>
        <dbReference type="ChEBI" id="CHEBI:15378"/>
        <dbReference type="ChEBI" id="CHEBI:58052"/>
        <dbReference type="ChEBI" id="CHEBI:58223"/>
        <dbReference type="ChEBI" id="CHEBI:132367"/>
        <dbReference type="ChEBI" id="CHEBI:132368"/>
        <dbReference type="EC" id="2.4.1.17"/>
    </reaction>
</comment>
<keyword evidence="3 10" id="KW-0328">Glycosyltransferase</keyword>
<dbReference type="GO" id="GO:0015020">
    <property type="term" value="F:glucuronosyltransferase activity"/>
    <property type="evidence" value="ECO:0007669"/>
    <property type="project" value="UniProtKB-EC"/>
</dbReference>
<evidence type="ECO:0000256" key="5">
    <source>
        <dbReference type="ARBA" id="ARBA00022692"/>
    </source>
</evidence>
<reference evidence="12" key="1">
    <citation type="submission" date="2025-08" db="UniProtKB">
        <authorList>
            <consortium name="Ensembl"/>
        </authorList>
    </citation>
    <scope>IDENTIFICATION</scope>
</reference>
<dbReference type="OMA" id="LYHRENN"/>
<evidence type="ECO:0000256" key="10">
    <source>
        <dbReference type="RuleBase" id="RU003718"/>
    </source>
</evidence>
<accession>A0A673Z9B9</accession>
<dbReference type="AlphaFoldDB" id="A0A673Z9B9"/>
<dbReference type="Gene3D" id="3.40.50.2000">
    <property type="entry name" value="Glycogen Phosphorylase B"/>
    <property type="match status" value="1"/>
</dbReference>
<dbReference type="InterPro" id="IPR050271">
    <property type="entry name" value="UDP-glycosyltransferase"/>
</dbReference>
<feature type="signal peptide" evidence="11">
    <location>
        <begin position="1"/>
        <end position="30"/>
    </location>
</feature>
<evidence type="ECO:0000256" key="3">
    <source>
        <dbReference type="ARBA" id="ARBA00022676"/>
    </source>
</evidence>
<evidence type="ECO:0000256" key="4">
    <source>
        <dbReference type="ARBA" id="ARBA00022679"/>
    </source>
</evidence>
<evidence type="ECO:0000256" key="7">
    <source>
        <dbReference type="ARBA" id="ARBA00022989"/>
    </source>
</evidence>